<dbReference type="Pfam" id="PF13673">
    <property type="entry name" value="Acetyltransf_10"/>
    <property type="match status" value="1"/>
</dbReference>
<evidence type="ECO:0000313" key="4">
    <source>
        <dbReference type="Proteomes" id="UP000308549"/>
    </source>
</evidence>
<dbReference type="AlphaFoldDB" id="A0A4U0TMV3"/>
<name>A0A4U0TMV3_9PEZI</name>
<feature type="domain" description="N-acetyltransferase" evidence="2">
    <location>
        <begin position="102"/>
        <end position="238"/>
    </location>
</feature>
<protein>
    <recommendedName>
        <fullName evidence="2">N-acetyltransferase domain-containing protein</fullName>
    </recommendedName>
</protein>
<evidence type="ECO:0000256" key="1">
    <source>
        <dbReference type="SAM" id="MobiDB-lite"/>
    </source>
</evidence>
<keyword evidence="4" id="KW-1185">Reference proteome</keyword>
<feature type="region of interest" description="Disordered" evidence="1">
    <location>
        <begin position="1"/>
        <end position="23"/>
    </location>
</feature>
<sequence>MFYDSSSASSPASGKSKSHLAISPATPRDVRRLVDIEFYAFEDERANQQLSYRDHTKPEHFERTVCMYVAALNGAEQYVTHPKGSRTRSDSAVEPAAVQSTVSFRKVTDIDTEQVVSFAKAEIKAYSEGELLSPADAGHECEPPMNRDWFGLNERLRREYMGLQKHCYIGMLATLPCYQHRGAGTMLLGAILDEADEAGLEVYLEATDTAKPLYAKHGFAVVNEIRFDTAVYSIRDIGKERQTVMVRGLLRNDGRRAEVKSWRQAAAQANAGLHRITRTA</sequence>
<dbReference type="EMBL" id="NAJL01000058">
    <property type="protein sequence ID" value="TKA23284.1"/>
    <property type="molecule type" value="Genomic_DNA"/>
</dbReference>
<dbReference type="PROSITE" id="PS51186">
    <property type="entry name" value="GNAT"/>
    <property type="match status" value="1"/>
</dbReference>
<dbReference type="InterPro" id="IPR016181">
    <property type="entry name" value="Acyl_CoA_acyltransferase"/>
</dbReference>
<proteinExistence type="predicted"/>
<dbReference type="PANTHER" id="PTHR42791:SF14">
    <property type="entry name" value="N-ACETYLTRANSFERASE DOMAIN-CONTAINING PROTEIN"/>
    <property type="match status" value="1"/>
</dbReference>
<dbReference type="PANTHER" id="PTHR42791">
    <property type="entry name" value="GNAT FAMILY ACETYLTRANSFERASE"/>
    <property type="match status" value="1"/>
</dbReference>
<dbReference type="GO" id="GO:0016747">
    <property type="term" value="F:acyltransferase activity, transferring groups other than amino-acyl groups"/>
    <property type="evidence" value="ECO:0007669"/>
    <property type="project" value="InterPro"/>
</dbReference>
<dbReference type="Proteomes" id="UP000308549">
    <property type="component" value="Unassembled WGS sequence"/>
</dbReference>
<dbReference type="SUPFAM" id="SSF55729">
    <property type="entry name" value="Acyl-CoA N-acyltransferases (Nat)"/>
    <property type="match status" value="1"/>
</dbReference>
<reference evidence="3 4" key="1">
    <citation type="submission" date="2017-03" db="EMBL/GenBank/DDBJ databases">
        <title>Genomes of endolithic fungi from Antarctica.</title>
        <authorList>
            <person name="Coleine C."/>
            <person name="Masonjones S."/>
            <person name="Stajich J.E."/>
        </authorList>
    </citation>
    <scope>NUCLEOTIDE SEQUENCE [LARGE SCALE GENOMIC DNA]</scope>
    <source>
        <strain evidence="3 4">CCFEE 6315</strain>
    </source>
</reference>
<dbReference type="OrthoDB" id="2115692at2759"/>
<dbReference type="InterPro" id="IPR000182">
    <property type="entry name" value="GNAT_dom"/>
</dbReference>
<evidence type="ECO:0000259" key="2">
    <source>
        <dbReference type="PROSITE" id="PS51186"/>
    </source>
</evidence>
<dbReference type="CDD" id="cd04301">
    <property type="entry name" value="NAT_SF"/>
    <property type="match status" value="1"/>
</dbReference>
<gene>
    <name evidence="3" type="ORF">B0A50_07341</name>
</gene>
<feature type="compositionally biased region" description="Low complexity" evidence="1">
    <location>
        <begin position="1"/>
        <end position="15"/>
    </location>
</feature>
<evidence type="ECO:0000313" key="3">
    <source>
        <dbReference type="EMBL" id="TKA23284.1"/>
    </source>
</evidence>
<comment type="caution">
    <text evidence="3">The sequence shown here is derived from an EMBL/GenBank/DDBJ whole genome shotgun (WGS) entry which is preliminary data.</text>
</comment>
<organism evidence="3 4">
    <name type="scientific">Salinomyces thailandicus</name>
    <dbReference type="NCBI Taxonomy" id="706561"/>
    <lineage>
        <taxon>Eukaryota</taxon>
        <taxon>Fungi</taxon>
        <taxon>Dikarya</taxon>
        <taxon>Ascomycota</taxon>
        <taxon>Pezizomycotina</taxon>
        <taxon>Dothideomycetes</taxon>
        <taxon>Dothideomycetidae</taxon>
        <taxon>Mycosphaerellales</taxon>
        <taxon>Teratosphaeriaceae</taxon>
        <taxon>Salinomyces</taxon>
    </lineage>
</organism>
<dbReference type="Gene3D" id="3.40.630.30">
    <property type="match status" value="1"/>
</dbReference>
<dbReference type="InterPro" id="IPR052523">
    <property type="entry name" value="Trichothecene_AcTrans"/>
</dbReference>
<accession>A0A4U0TMV3</accession>